<comment type="caution">
    <text evidence="3">The sequence shown here is derived from an EMBL/GenBank/DDBJ whole genome shotgun (WGS) entry which is preliminary data.</text>
</comment>
<dbReference type="Proteomes" id="UP000541444">
    <property type="component" value="Unassembled WGS sequence"/>
</dbReference>
<protein>
    <submittedName>
        <fullName evidence="3">Uncharacterized protein</fullName>
    </submittedName>
</protein>
<evidence type="ECO:0000256" key="2">
    <source>
        <dbReference type="SAM" id="SignalP"/>
    </source>
</evidence>
<feature type="region of interest" description="Disordered" evidence="1">
    <location>
        <begin position="67"/>
        <end position="91"/>
    </location>
</feature>
<evidence type="ECO:0000313" key="3">
    <source>
        <dbReference type="EMBL" id="KAF6134488.1"/>
    </source>
</evidence>
<dbReference type="OrthoDB" id="747636at2759"/>
<accession>A0A7J7KVY0</accession>
<sequence>MAASSLHLLVILLVFSHFNSFNAVSLTRTRSLLDGIQTLDLVASKNTQQVISEEIYEEDIMKGRMDLVNNDYPGSGPNNRHYPKPPLGKLN</sequence>
<name>A0A7J7KVY0_9MAGN</name>
<dbReference type="EMBL" id="JACGCM010002836">
    <property type="protein sequence ID" value="KAF6134488.1"/>
    <property type="molecule type" value="Genomic_DNA"/>
</dbReference>
<dbReference type="PANTHER" id="PTHR33474:SF2">
    <property type="entry name" value="TRANSMEMBRANE PROTEIN"/>
    <property type="match status" value="1"/>
</dbReference>
<reference evidence="3 4" key="1">
    <citation type="journal article" date="2020" name="IScience">
        <title>Genome Sequencing of the Endangered Kingdonia uniflora (Circaeasteraceae, Ranunculales) Reveals Potential Mechanisms of Evolutionary Specialization.</title>
        <authorList>
            <person name="Sun Y."/>
            <person name="Deng T."/>
            <person name="Zhang A."/>
            <person name="Moore M.J."/>
            <person name="Landis J.B."/>
            <person name="Lin N."/>
            <person name="Zhang H."/>
            <person name="Zhang X."/>
            <person name="Huang J."/>
            <person name="Zhang X."/>
            <person name="Sun H."/>
            <person name="Wang H."/>
        </authorList>
    </citation>
    <scope>NUCLEOTIDE SEQUENCE [LARGE SCALE GENOMIC DNA]</scope>
    <source>
        <strain evidence="3">TB1705</strain>
        <tissue evidence="3">Leaf</tissue>
    </source>
</reference>
<evidence type="ECO:0000256" key="1">
    <source>
        <dbReference type="SAM" id="MobiDB-lite"/>
    </source>
</evidence>
<dbReference type="AlphaFoldDB" id="A0A7J7KVY0"/>
<feature type="signal peptide" evidence="2">
    <location>
        <begin position="1"/>
        <end position="23"/>
    </location>
</feature>
<keyword evidence="4" id="KW-1185">Reference proteome</keyword>
<feature type="chain" id="PRO_5029809497" evidence="2">
    <location>
        <begin position="24"/>
        <end position="91"/>
    </location>
</feature>
<proteinExistence type="predicted"/>
<gene>
    <name evidence="3" type="ORF">GIB67_028509</name>
</gene>
<keyword evidence="2" id="KW-0732">Signal</keyword>
<dbReference type="PANTHER" id="PTHR33474">
    <property type="entry name" value="TRANSMEMBRANE PROTEIN"/>
    <property type="match status" value="1"/>
</dbReference>
<organism evidence="3 4">
    <name type="scientific">Kingdonia uniflora</name>
    <dbReference type="NCBI Taxonomy" id="39325"/>
    <lineage>
        <taxon>Eukaryota</taxon>
        <taxon>Viridiplantae</taxon>
        <taxon>Streptophyta</taxon>
        <taxon>Embryophyta</taxon>
        <taxon>Tracheophyta</taxon>
        <taxon>Spermatophyta</taxon>
        <taxon>Magnoliopsida</taxon>
        <taxon>Ranunculales</taxon>
        <taxon>Circaeasteraceae</taxon>
        <taxon>Kingdonia</taxon>
    </lineage>
</organism>
<evidence type="ECO:0000313" key="4">
    <source>
        <dbReference type="Proteomes" id="UP000541444"/>
    </source>
</evidence>